<feature type="transmembrane region" description="Helical" evidence="1">
    <location>
        <begin position="226"/>
        <end position="244"/>
    </location>
</feature>
<proteinExistence type="predicted"/>
<dbReference type="AlphaFoldDB" id="A0A0D2JTX9"/>
<evidence type="ECO:0008006" key="4">
    <source>
        <dbReference type="Google" id="ProtNLM"/>
    </source>
</evidence>
<feature type="transmembrane region" description="Helical" evidence="1">
    <location>
        <begin position="656"/>
        <end position="678"/>
    </location>
</feature>
<evidence type="ECO:0000313" key="3">
    <source>
        <dbReference type="Proteomes" id="UP000032233"/>
    </source>
</evidence>
<feature type="transmembrane region" description="Helical" evidence="1">
    <location>
        <begin position="385"/>
        <end position="409"/>
    </location>
</feature>
<feature type="transmembrane region" description="Helical" evidence="1">
    <location>
        <begin position="476"/>
        <end position="498"/>
    </location>
</feature>
<feature type="transmembrane region" description="Helical" evidence="1">
    <location>
        <begin position="598"/>
        <end position="619"/>
    </location>
</feature>
<reference evidence="2 3" key="1">
    <citation type="submission" date="2013-11" db="EMBL/GenBank/DDBJ databases">
        <title>Metagenomic analysis of a methanogenic consortium involved in long chain n-alkane degradation.</title>
        <authorList>
            <person name="Davidova I.A."/>
            <person name="Callaghan A.V."/>
            <person name="Wawrik B."/>
            <person name="Pruitt S."/>
            <person name="Marks C."/>
            <person name="Duncan K.E."/>
            <person name="Suflita J.M."/>
        </authorList>
    </citation>
    <scope>NUCLEOTIDE SEQUENCE [LARGE SCALE GENOMIC DNA]</scope>
    <source>
        <strain evidence="2 3">SPR</strain>
    </source>
</reference>
<feature type="transmembrane region" description="Helical" evidence="1">
    <location>
        <begin position="574"/>
        <end position="591"/>
    </location>
</feature>
<evidence type="ECO:0000313" key="2">
    <source>
        <dbReference type="EMBL" id="KIX12950.1"/>
    </source>
</evidence>
<accession>A0A0D2JTX9</accession>
<dbReference type="EMBL" id="AZAC01000021">
    <property type="protein sequence ID" value="KIX12950.1"/>
    <property type="molecule type" value="Genomic_DNA"/>
</dbReference>
<dbReference type="Proteomes" id="UP000032233">
    <property type="component" value="Unassembled WGS sequence"/>
</dbReference>
<evidence type="ECO:0000256" key="1">
    <source>
        <dbReference type="SAM" id="Phobius"/>
    </source>
</evidence>
<feature type="transmembrane region" description="Helical" evidence="1">
    <location>
        <begin position="56"/>
        <end position="79"/>
    </location>
</feature>
<dbReference type="STRING" id="1429043.X474_16795"/>
<gene>
    <name evidence="2" type="ORF">X474_16795</name>
</gene>
<protein>
    <recommendedName>
        <fullName evidence="4">Glycosyltransferase RgtA/B/C/D-like domain-containing protein</fullName>
    </recommendedName>
</protein>
<organism evidence="2 3">
    <name type="scientific">Dethiosulfatarculus sandiegensis</name>
    <dbReference type="NCBI Taxonomy" id="1429043"/>
    <lineage>
        <taxon>Bacteria</taxon>
        <taxon>Pseudomonadati</taxon>
        <taxon>Thermodesulfobacteriota</taxon>
        <taxon>Desulfarculia</taxon>
        <taxon>Desulfarculales</taxon>
        <taxon>Desulfarculaceae</taxon>
        <taxon>Dethiosulfatarculus</taxon>
    </lineage>
</organism>
<keyword evidence="1" id="KW-1133">Transmembrane helix</keyword>
<feature type="transmembrane region" description="Helical" evidence="1">
    <location>
        <begin position="355"/>
        <end position="373"/>
    </location>
</feature>
<feature type="transmembrane region" description="Helical" evidence="1">
    <location>
        <begin position="264"/>
        <end position="282"/>
    </location>
</feature>
<keyword evidence="1" id="KW-0472">Membrane</keyword>
<feature type="transmembrane region" description="Helical" evidence="1">
    <location>
        <begin position="518"/>
        <end position="536"/>
    </location>
</feature>
<name>A0A0D2JTX9_9BACT</name>
<keyword evidence="1" id="KW-0812">Transmembrane</keyword>
<comment type="caution">
    <text evidence="2">The sequence shown here is derived from an EMBL/GenBank/DDBJ whole genome shotgun (WGS) entry which is preliminary data.</text>
</comment>
<sequence>MPFPFKKAILYRFDLTGPDTCLDTGHDSLKNGGLLQLPSPGTEPDPKNRKSILTPWAGAVLFLLFYLSVWPLLFHLVLLPHASLQKYGFRVLHFKEANLLNKEDKVGFRKSSELRLSQSDESLKALAFLKIEKSGFYSFFLSGTARAKLAVNNQIILETPGAHQGGLYLDKGPHFIELTLSAGQTNSGADLLLSLPGKENFQLIAGKKLAYLDLGNVGQWLFVLDFLEKIALLGFGICFLWPLFRPLSKWIKNRVANFPKTAALLLALALFWIIGFSAYYPVEIGARRPAVRVDGFNYFAYLPSLIIHRDLGMQSLYPAAKAYKYLPAWEKALSHTYTGLTFNPETGRHVSDHTIGVSLMIAPFFLGAHYLSLLFDQPVDGFSSFYQYSVGMAALFYTLFGFAFLAALLRKHFSRRTTFTPCICLFLGTNLFNYTVNEVSYSHVYSFALVACFIYFTEKWHSEPTIRNSLILGGVWGLLALVRLPNLMVIMFPCLYGLYGYRNLKEQVVWLWQKRLQLLLMVLLFGLAMLPQLLLWKLTAGSWLINPQAYAGLPGLNIWQPELLNVLFSVEKGAFFWSPILIMSLFGLFFMPRYLPQWFIPSLLFWGAVTWVIASYWLWTYGHSFGHRGFTDAYPVLALSMATLLQQVESKSRATLWITGILLIALVYVNLCLTVQYWQGSLPGRNMTWEIFQKIHWWRFW</sequence>
<feature type="transmembrane region" description="Helical" evidence="1">
    <location>
        <begin position="439"/>
        <end position="456"/>
    </location>
</feature>
<dbReference type="InParanoid" id="A0A0D2JTX9"/>
<keyword evidence="3" id="KW-1185">Reference proteome</keyword>